<sequence length="650" mass="73541">MYFEKDENGDSVLYIKATSPQSDKTTKTLKNNSRKSAELCDPDCPVCQGANDWSNIRNSDYLNSPDDLVNTLQCLHTKLHIISLENLVLKSEAEVLREKLNAKARAVEILRSSHTNPRYSTNELDSDLKKEVDNLKTEMALVKGTKIASEHALKARIRELSVANGNLTEQLNQVKATTKQFAKEDTYLVRKNEELKKGRKKPYFASVENLKLDWTRRTSQPHLNSMSPNNKSSVPITTEAAISPSANEATADQNERKINNDQSDQITLGGGGKFTSDSRLTSLSTPDSPLSQKFDEDEKELSAGINTLDYSDSDSSCSTQGSDVCQCATGKILLRRQLMACQNKLSELSDKVQNLSLTNEAHQIALESQYQLNRNVSLELASVVHFLSGNPNEAPNSPEWGPIKKRWFLSSRGKENITVEAKRQLAEQLNQVLMWFFINLKSAIIKLESLIGPLLKPDGINETFIVPKRRDVNMENDELDDFSASVESSLPRISQISIRRMQSSQAWSNNTVRRNQPPLSDVNKRNWNEQSRHPLARSMIDLSRASEDSSKPRRYHSPRYSVYENSMPMNKNTNAFNTNSILDKFRSLRRSFAPTPDPEPAKAKSIPEPKIPEFNYTVMSQMVVRLNELHELLTRKQLINDLEKKREGRK</sequence>
<feature type="compositionally biased region" description="Basic and acidic residues" evidence="1">
    <location>
        <begin position="522"/>
        <end position="532"/>
    </location>
</feature>
<accession>A0AAV2TMU9</accession>
<evidence type="ECO:0000313" key="2">
    <source>
        <dbReference type="EMBL" id="CAL5137291.1"/>
    </source>
</evidence>
<reference evidence="2" key="1">
    <citation type="submission" date="2024-06" db="EMBL/GenBank/DDBJ databases">
        <authorList>
            <person name="Liu X."/>
            <person name="Lenzi L."/>
            <person name="Haldenby T S."/>
            <person name="Uol C."/>
        </authorList>
    </citation>
    <scope>NUCLEOTIDE SEQUENCE</scope>
</reference>
<comment type="caution">
    <text evidence="2">The sequence shown here is derived from an EMBL/GenBank/DDBJ whole genome shotgun (WGS) entry which is preliminary data.</text>
</comment>
<feature type="region of interest" description="Disordered" evidence="1">
    <location>
        <begin position="504"/>
        <end position="555"/>
    </location>
</feature>
<dbReference type="EMBL" id="CAXLJL010000379">
    <property type="protein sequence ID" value="CAL5137291.1"/>
    <property type="molecule type" value="Genomic_DNA"/>
</dbReference>
<feature type="compositionally biased region" description="Polar residues" evidence="1">
    <location>
        <begin position="506"/>
        <end position="518"/>
    </location>
</feature>
<dbReference type="Proteomes" id="UP001497525">
    <property type="component" value="Unassembled WGS sequence"/>
</dbReference>
<protein>
    <submittedName>
        <fullName evidence="2">Uncharacterized protein</fullName>
    </submittedName>
</protein>
<evidence type="ECO:0000256" key="1">
    <source>
        <dbReference type="SAM" id="MobiDB-lite"/>
    </source>
</evidence>
<name>A0AAV2TMU9_CALDB</name>
<organism evidence="2 3">
    <name type="scientific">Calicophoron daubneyi</name>
    <name type="common">Rumen fluke</name>
    <name type="synonym">Paramphistomum daubneyi</name>
    <dbReference type="NCBI Taxonomy" id="300641"/>
    <lineage>
        <taxon>Eukaryota</taxon>
        <taxon>Metazoa</taxon>
        <taxon>Spiralia</taxon>
        <taxon>Lophotrochozoa</taxon>
        <taxon>Platyhelminthes</taxon>
        <taxon>Trematoda</taxon>
        <taxon>Digenea</taxon>
        <taxon>Plagiorchiida</taxon>
        <taxon>Pronocephalata</taxon>
        <taxon>Paramphistomoidea</taxon>
        <taxon>Paramphistomidae</taxon>
        <taxon>Calicophoron</taxon>
    </lineage>
</organism>
<proteinExistence type="predicted"/>
<feature type="compositionally biased region" description="Low complexity" evidence="1">
    <location>
        <begin position="275"/>
        <end position="291"/>
    </location>
</feature>
<gene>
    <name evidence="2" type="ORF">CDAUBV1_LOCUS11618</name>
</gene>
<feature type="region of interest" description="Disordered" evidence="1">
    <location>
        <begin position="242"/>
        <end position="296"/>
    </location>
</feature>
<evidence type="ECO:0000313" key="3">
    <source>
        <dbReference type="Proteomes" id="UP001497525"/>
    </source>
</evidence>
<dbReference type="AlphaFoldDB" id="A0AAV2TMU9"/>